<dbReference type="InterPro" id="IPR037165">
    <property type="entry name" value="AldOxase/xan_DH_Mopterin-bd_sf"/>
</dbReference>
<evidence type="ECO:0000313" key="3">
    <source>
        <dbReference type="Proteomes" id="UP001207930"/>
    </source>
</evidence>
<dbReference type="SMART" id="SM01008">
    <property type="entry name" value="Ald_Xan_dh_C"/>
    <property type="match status" value="1"/>
</dbReference>
<dbReference type="EMBL" id="JAPDDS010000009">
    <property type="protein sequence ID" value="MCW1886291.1"/>
    <property type="molecule type" value="Genomic_DNA"/>
</dbReference>
<gene>
    <name evidence="2" type="ORF">OKA04_16255</name>
</gene>
<dbReference type="Gene3D" id="3.30.365.10">
    <property type="entry name" value="Aldehyde oxidase/xanthine dehydrogenase, molybdopterin binding domain"/>
    <property type="match status" value="4"/>
</dbReference>
<feature type="domain" description="Aldehyde oxidase/xanthine dehydrogenase a/b hammerhead" evidence="1">
    <location>
        <begin position="214"/>
        <end position="292"/>
    </location>
</feature>
<evidence type="ECO:0000313" key="2">
    <source>
        <dbReference type="EMBL" id="MCW1886291.1"/>
    </source>
</evidence>
<protein>
    <submittedName>
        <fullName evidence="2">Xanthine dehydrogenase family protein molybdopterin-binding subunit</fullName>
    </submittedName>
</protein>
<comment type="caution">
    <text evidence="2">The sequence shown here is derived from an EMBL/GenBank/DDBJ whole genome shotgun (WGS) entry which is preliminary data.</text>
</comment>
<organism evidence="2 3">
    <name type="scientific">Luteolibacter flavescens</name>
    <dbReference type="NCBI Taxonomy" id="1859460"/>
    <lineage>
        <taxon>Bacteria</taxon>
        <taxon>Pseudomonadati</taxon>
        <taxon>Verrucomicrobiota</taxon>
        <taxon>Verrucomicrobiia</taxon>
        <taxon>Verrucomicrobiales</taxon>
        <taxon>Verrucomicrobiaceae</taxon>
        <taxon>Luteolibacter</taxon>
    </lineage>
</organism>
<dbReference type="Pfam" id="PF02738">
    <property type="entry name" value="MoCoBD_1"/>
    <property type="match status" value="1"/>
</dbReference>
<dbReference type="PANTHER" id="PTHR47495:SF2">
    <property type="entry name" value="ALDEHYDE DEHYDROGENASE"/>
    <property type="match status" value="1"/>
</dbReference>
<dbReference type="PROSITE" id="PS51318">
    <property type="entry name" value="TAT"/>
    <property type="match status" value="1"/>
</dbReference>
<dbReference type="Pfam" id="PF20256">
    <property type="entry name" value="MoCoBD_2"/>
    <property type="match status" value="2"/>
</dbReference>
<reference evidence="2 3" key="1">
    <citation type="submission" date="2022-10" db="EMBL/GenBank/DDBJ databases">
        <title>Luteolibacter flavescens strain MCCC 1K03193, whole genome shotgun sequencing project.</title>
        <authorList>
            <person name="Zhao G."/>
            <person name="Shen L."/>
        </authorList>
    </citation>
    <scope>NUCLEOTIDE SEQUENCE [LARGE SCALE GENOMIC DNA]</scope>
    <source>
        <strain evidence="2 3">MCCC 1K03193</strain>
    </source>
</reference>
<proteinExistence type="predicted"/>
<dbReference type="SUPFAM" id="SSF56003">
    <property type="entry name" value="Molybdenum cofactor-binding domain"/>
    <property type="match status" value="2"/>
</dbReference>
<dbReference type="InterPro" id="IPR052516">
    <property type="entry name" value="N-heterocyclic_Hydroxylase"/>
</dbReference>
<dbReference type="Proteomes" id="UP001207930">
    <property type="component" value="Unassembled WGS sequence"/>
</dbReference>
<sequence>MIAPTSPAAPATLGRRRFLATSGGLVLGFFVPLPKRAAAAGTPPAKPGALPAPNAFLRIGIDGRVTVLLAHSEMGQGIWTTLPMLIAEELDADWSKVSAEHAPASHTYAHPAFGMQMTGGSTTTHSEFDRYRQVGALAKEMLVQAAAARFGVKPEECRTENGHVIAGEKRASYGELAQGAARVAVPKEAKLKDPKDWKIIGKATKRLDAPEKVNGSAQFGIDVHFDGLLTAVVARPPGFGGSVKSYDATAARKVPGVRDVVQVPSGVAVLADHFWAAKQGRDALEIEWKEGPAHDSAELLEEFRKLAGTEGAVAAKAGELPVAKGGKTIEADYYVPYLAHATMEPLNATAHLTEGKCEIWTGTQFQTMDQQLAAKAAGLEPGQVEIHTTFLGGGFGRRANPASDFIVEAVHVAKAAKKPVKVVWTREDDTRGGFYRPAFLHRASITLDDSGMPVGWKHVIVGQSIIAGTPMEAMMVKDGVDATSVEGVADSPYLKSVPNHRVDLHSPRPGIPVLWWRSVGHSHTGYAMECLIDEAANAAGKDPVNYRRMMLKDHPRHMAALNLAAEKSGWGKPLPAGHFHGVAVHESFGSTVAEVAEVSVSQQGVVKVHKITCAIDCGLAVNPEGVKAQMESGIVFALGAVLHSEITFEKGHVKQGNFHDYQVARMHESPLIETHIVPSTQKMGGAGECGVPPLAAAVCNAIHAATGKRVRELPIRNLS</sequence>
<name>A0ABT3FRS4_9BACT</name>
<dbReference type="RefSeq" id="WP_264502248.1">
    <property type="nucleotide sequence ID" value="NZ_JAPDDS010000009.1"/>
</dbReference>
<dbReference type="PIRSF" id="PIRSF036389">
    <property type="entry name" value="IOR_B"/>
    <property type="match status" value="1"/>
</dbReference>
<dbReference type="Gene3D" id="3.90.1170.50">
    <property type="entry name" value="Aldehyde oxidase/xanthine dehydrogenase, a/b hammerhead"/>
    <property type="match status" value="1"/>
</dbReference>
<evidence type="ECO:0000259" key="1">
    <source>
        <dbReference type="SMART" id="SM01008"/>
    </source>
</evidence>
<dbReference type="InterPro" id="IPR000674">
    <property type="entry name" value="Ald_Oxase/Xan_DH_a/b"/>
</dbReference>
<dbReference type="InterPro" id="IPR046867">
    <property type="entry name" value="AldOxase/xan_DH_MoCoBD2"/>
</dbReference>
<dbReference type="InterPro" id="IPR008274">
    <property type="entry name" value="AldOxase/xan_DH_MoCoBD1"/>
</dbReference>
<dbReference type="InterPro" id="IPR006311">
    <property type="entry name" value="TAT_signal"/>
</dbReference>
<dbReference type="InterPro" id="IPR012368">
    <property type="entry name" value="OxRdtase_Mopterin-bd_su_IorB"/>
</dbReference>
<keyword evidence="3" id="KW-1185">Reference proteome</keyword>
<dbReference type="PANTHER" id="PTHR47495">
    <property type="entry name" value="ALDEHYDE DEHYDROGENASE"/>
    <property type="match status" value="1"/>
</dbReference>
<accession>A0ABT3FRS4</accession>